<dbReference type="InterPro" id="IPR000620">
    <property type="entry name" value="EamA_dom"/>
</dbReference>
<evidence type="ECO:0000313" key="5">
    <source>
        <dbReference type="Proteomes" id="UP001056035"/>
    </source>
</evidence>
<feature type="transmembrane region" description="Helical" evidence="2">
    <location>
        <begin position="271"/>
        <end position="288"/>
    </location>
</feature>
<feature type="transmembrane region" description="Helical" evidence="2">
    <location>
        <begin position="185"/>
        <end position="205"/>
    </location>
</feature>
<dbReference type="RefSeq" id="WP_254571946.1">
    <property type="nucleotide sequence ID" value="NZ_CP098502.1"/>
</dbReference>
<dbReference type="Proteomes" id="UP001056035">
    <property type="component" value="Chromosome"/>
</dbReference>
<feature type="transmembrane region" description="Helical" evidence="2">
    <location>
        <begin position="242"/>
        <end position="264"/>
    </location>
</feature>
<feature type="transmembrane region" description="Helical" evidence="2">
    <location>
        <begin position="62"/>
        <end position="83"/>
    </location>
</feature>
<keyword evidence="5" id="KW-1185">Reference proteome</keyword>
<evidence type="ECO:0000256" key="2">
    <source>
        <dbReference type="SAM" id="Phobius"/>
    </source>
</evidence>
<evidence type="ECO:0000259" key="3">
    <source>
        <dbReference type="Pfam" id="PF00892"/>
    </source>
</evidence>
<keyword evidence="2" id="KW-0812">Transmembrane</keyword>
<dbReference type="EMBL" id="CP098502">
    <property type="protein sequence ID" value="UTI65260.1"/>
    <property type="molecule type" value="Genomic_DNA"/>
</dbReference>
<feature type="transmembrane region" description="Helical" evidence="2">
    <location>
        <begin position="114"/>
        <end position="133"/>
    </location>
</feature>
<protein>
    <submittedName>
        <fullName evidence="4">EamA family transporter</fullName>
    </submittedName>
</protein>
<gene>
    <name evidence="4" type="ORF">NBH00_03380</name>
</gene>
<evidence type="ECO:0000256" key="1">
    <source>
        <dbReference type="ARBA" id="ARBA00007362"/>
    </source>
</evidence>
<organism evidence="4 5">
    <name type="scientific">Paraconexibacter antarcticus</name>
    <dbReference type="NCBI Taxonomy" id="2949664"/>
    <lineage>
        <taxon>Bacteria</taxon>
        <taxon>Bacillati</taxon>
        <taxon>Actinomycetota</taxon>
        <taxon>Thermoleophilia</taxon>
        <taxon>Solirubrobacterales</taxon>
        <taxon>Paraconexibacteraceae</taxon>
        <taxon>Paraconexibacter</taxon>
    </lineage>
</organism>
<feature type="domain" description="EamA" evidence="3">
    <location>
        <begin position="3"/>
        <end position="132"/>
    </location>
</feature>
<proteinExistence type="inferred from homology"/>
<sequence length="289" mass="28531">MGAILGGLGAALAWAAATACSTRSSRAIGPTAALGAVMVFGLALLLPVLAIRLPHDVSSGTWAWLAASGAANVGGLLMAYRALSTGALGVVSPIVSAEGGVTAVISVAAGQRLGATRAAALVGVISGCMLVAWQAGRSAPSVPVPHDPHHTEVVARAIGWAAGAACVFGFGLYATGQVAGDEIPLAWAIVPPRVIGVLLVSLPLLARRRLAVPRAVLPYALGGGALEVAGFASYALGARSDVAVAAVMASITGAVAAGLGRLFFHERLARHQVAGIALIVAAVAVLGAE</sequence>
<feature type="transmembrane region" description="Helical" evidence="2">
    <location>
        <begin position="29"/>
        <end position="50"/>
    </location>
</feature>
<feature type="transmembrane region" description="Helical" evidence="2">
    <location>
        <begin position="217"/>
        <end position="236"/>
    </location>
</feature>
<keyword evidence="2" id="KW-0472">Membrane</keyword>
<evidence type="ECO:0000313" key="4">
    <source>
        <dbReference type="EMBL" id="UTI65260.1"/>
    </source>
</evidence>
<name>A0ABY5DUT5_9ACTN</name>
<dbReference type="Pfam" id="PF00892">
    <property type="entry name" value="EamA"/>
    <property type="match status" value="1"/>
</dbReference>
<feature type="transmembrane region" description="Helical" evidence="2">
    <location>
        <begin position="153"/>
        <end position="173"/>
    </location>
</feature>
<accession>A0ABY5DUT5</accession>
<dbReference type="InterPro" id="IPR037185">
    <property type="entry name" value="EmrE-like"/>
</dbReference>
<keyword evidence="2" id="KW-1133">Transmembrane helix</keyword>
<reference evidence="4 5" key="1">
    <citation type="submission" date="2022-06" db="EMBL/GenBank/DDBJ databases">
        <title>Paraconexibacter antarcticus.</title>
        <authorList>
            <person name="Kim C.S."/>
        </authorList>
    </citation>
    <scope>NUCLEOTIDE SEQUENCE [LARGE SCALE GENOMIC DNA]</scope>
    <source>
        <strain evidence="4 5">02-257</strain>
    </source>
</reference>
<comment type="similarity">
    <text evidence="1">Belongs to the EamA transporter family.</text>
</comment>
<dbReference type="Gene3D" id="1.10.3730.20">
    <property type="match status" value="1"/>
</dbReference>
<dbReference type="SUPFAM" id="SSF103481">
    <property type="entry name" value="Multidrug resistance efflux transporter EmrE"/>
    <property type="match status" value="2"/>
</dbReference>